<keyword evidence="4 7" id="KW-1133">Transmembrane helix</keyword>
<evidence type="ECO:0000256" key="6">
    <source>
        <dbReference type="SAM" id="MobiDB-lite"/>
    </source>
</evidence>
<dbReference type="GO" id="GO:0016020">
    <property type="term" value="C:membrane"/>
    <property type="evidence" value="ECO:0007669"/>
    <property type="project" value="UniProtKB-SubCell"/>
</dbReference>
<dbReference type="SMART" id="SM00397">
    <property type="entry name" value="t_SNARE"/>
    <property type="match status" value="1"/>
</dbReference>
<keyword evidence="5 7" id="KW-0472">Membrane</keyword>
<keyword evidence="3 7" id="KW-0812">Transmembrane</keyword>
<evidence type="ECO:0000256" key="2">
    <source>
        <dbReference type="ARBA" id="ARBA00022448"/>
    </source>
</evidence>
<accession>A0A6U0J490</accession>
<dbReference type="AlphaFoldDB" id="A0A6U0J490"/>
<feature type="region of interest" description="Disordered" evidence="6">
    <location>
        <begin position="1"/>
        <end position="46"/>
    </location>
</feature>
<sequence>MFGNDRKGNYGPLSLHEYSDDDSDDGNDFASDQIRNQRQQLKQQDEGLDFLSKSADRLGALSLGISEELGHQNKMLDEMETDLDKTTQRLDFVTQKTKEMIKRSGGKQNFLIIVALIVVAFILILLILYT</sequence>
<gene>
    <name evidence="9" type="ORF">MPOL1434_LOCUS3694</name>
    <name evidence="10" type="ORF">MPOL1434_LOCUS3699</name>
</gene>
<dbReference type="SUPFAM" id="SSF58038">
    <property type="entry name" value="SNARE fusion complex"/>
    <property type="match status" value="1"/>
</dbReference>
<dbReference type="EMBL" id="HBEJ01006270">
    <property type="protein sequence ID" value="CAD8365973.1"/>
    <property type="molecule type" value="Transcribed_RNA"/>
</dbReference>
<evidence type="ECO:0000256" key="7">
    <source>
        <dbReference type="SAM" id="Phobius"/>
    </source>
</evidence>
<keyword evidence="2" id="KW-0813">Transport</keyword>
<reference evidence="9" key="1">
    <citation type="submission" date="2021-01" db="EMBL/GenBank/DDBJ databases">
        <authorList>
            <person name="Corre E."/>
            <person name="Pelletier E."/>
            <person name="Niang G."/>
            <person name="Scheremetjew M."/>
            <person name="Finn R."/>
            <person name="Kale V."/>
            <person name="Holt S."/>
            <person name="Cochrane G."/>
            <person name="Meng A."/>
            <person name="Brown T."/>
            <person name="Cohen L."/>
        </authorList>
    </citation>
    <scope>NUCLEOTIDE SEQUENCE</scope>
    <source>
        <strain evidence="9">CCMP3303</strain>
    </source>
</reference>
<dbReference type="PANTHER" id="PTHR12791">
    <property type="entry name" value="GOLGI SNARE BET1-RELATED"/>
    <property type="match status" value="1"/>
</dbReference>
<feature type="compositionally biased region" description="Low complexity" evidence="6">
    <location>
        <begin position="28"/>
        <end position="42"/>
    </location>
</feature>
<evidence type="ECO:0000259" key="8">
    <source>
        <dbReference type="PROSITE" id="PS50192"/>
    </source>
</evidence>
<evidence type="ECO:0000256" key="1">
    <source>
        <dbReference type="ARBA" id="ARBA00004167"/>
    </source>
</evidence>
<feature type="transmembrane region" description="Helical" evidence="7">
    <location>
        <begin position="110"/>
        <end position="129"/>
    </location>
</feature>
<dbReference type="InterPro" id="IPR000727">
    <property type="entry name" value="T_SNARE_dom"/>
</dbReference>
<proteinExistence type="predicted"/>
<dbReference type="Pfam" id="PF05739">
    <property type="entry name" value="SNARE"/>
    <property type="match status" value="1"/>
</dbReference>
<evidence type="ECO:0000313" key="9">
    <source>
        <dbReference type="EMBL" id="CAD8365973.1"/>
    </source>
</evidence>
<dbReference type="PROSITE" id="PS50192">
    <property type="entry name" value="T_SNARE"/>
    <property type="match status" value="1"/>
</dbReference>
<dbReference type="EMBL" id="HBEJ01006281">
    <property type="protein sequence ID" value="CAD8365985.1"/>
    <property type="molecule type" value="Transcribed_RNA"/>
</dbReference>
<name>A0A6U0J490_9STRA</name>
<comment type="subcellular location">
    <subcellularLocation>
        <location evidence="1">Membrane</location>
        <topology evidence="1">Single-pass membrane protein</topology>
    </subcellularLocation>
</comment>
<evidence type="ECO:0000256" key="4">
    <source>
        <dbReference type="ARBA" id="ARBA00022989"/>
    </source>
</evidence>
<dbReference type="Gene3D" id="1.20.5.110">
    <property type="match status" value="1"/>
</dbReference>
<dbReference type="CDD" id="cd15841">
    <property type="entry name" value="SNARE_Qc"/>
    <property type="match status" value="1"/>
</dbReference>
<organism evidence="9">
    <name type="scientific">Minutocellus polymorphus</name>
    <dbReference type="NCBI Taxonomy" id="265543"/>
    <lineage>
        <taxon>Eukaryota</taxon>
        <taxon>Sar</taxon>
        <taxon>Stramenopiles</taxon>
        <taxon>Ochrophyta</taxon>
        <taxon>Bacillariophyta</taxon>
        <taxon>Mediophyceae</taxon>
        <taxon>Cymatosirophycidae</taxon>
        <taxon>Cymatosirales</taxon>
        <taxon>Cymatosiraceae</taxon>
        <taxon>Minutocellus</taxon>
    </lineage>
</organism>
<evidence type="ECO:0000256" key="3">
    <source>
        <dbReference type="ARBA" id="ARBA00022692"/>
    </source>
</evidence>
<evidence type="ECO:0000256" key="5">
    <source>
        <dbReference type="ARBA" id="ARBA00023136"/>
    </source>
</evidence>
<dbReference type="FunFam" id="1.20.5.110:FF:000034">
    <property type="entry name" value="syntaxin-61 isoform X1"/>
    <property type="match status" value="1"/>
</dbReference>
<evidence type="ECO:0000313" key="10">
    <source>
        <dbReference type="EMBL" id="CAD8365985.1"/>
    </source>
</evidence>
<dbReference type="GO" id="GO:0005737">
    <property type="term" value="C:cytoplasm"/>
    <property type="evidence" value="ECO:0007669"/>
    <property type="project" value="UniProtKB-ARBA"/>
</dbReference>
<protein>
    <recommendedName>
        <fullName evidence="8">t-SNARE coiled-coil homology domain-containing protein</fullName>
    </recommendedName>
</protein>
<dbReference type="GO" id="GO:0012505">
    <property type="term" value="C:endomembrane system"/>
    <property type="evidence" value="ECO:0007669"/>
    <property type="project" value="UniProtKB-ARBA"/>
</dbReference>
<feature type="domain" description="T-SNARE coiled-coil homology" evidence="8">
    <location>
        <begin position="38"/>
        <end position="100"/>
    </location>
</feature>